<comment type="caution">
    <text evidence="1">The sequence shown here is derived from an EMBL/GenBank/DDBJ whole genome shotgun (WGS) entry which is preliminary data.</text>
</comment>
<name>A0AAD8XU84_9STRA</name>
<accession>A0AAD8XU84</accession>
<proteinExistence type="predicted"/>
<dbReference type="EMBL" id="JATAAI010000047">
    <property type="protein sequence ID" value="KAK1733597.1"/>
    <property type="molecule type" value="Genomic_DNA"/>
</dbReference>
<keyword evidence="2" id="KW-1185">Reference proteome</keyword>
<reference evidence="1" key="1">
    <citation type="submission" date="2023-06" db="EMBL/GenBank/DDBJ databases">
        <title>Survivors Of The Sea: Transcriptome response of Skeletonema marinoi to long-term dormancy.</title>
        <authorList>
            <person name="Pinder M.I.M."/>
            <person name="Kourtchenko O."/>
            <person name="Robertson E.K."/>
            <person name="Larsson T."/>
            <person name="Maumus F."/>
            <person name="Osuna-Cruz C.M."/>
            <person name="Vancaester E."/>
            <person name="Stenow R."/>
            <person name="Vandepoele K."/>
            <person name="Ploug H."/>
            <person name="Bruchert V."/>
            <person name="Godhe A."/>
            <person name="Topel M."/>
        </authorList>
    </citation>
    <scope>NUCLEOTIDE SEQUENCE</scope>
    <source>
        <strain evidence="1">R05AC</strain>
    </source>
</reference>
<sequence length="90" mass="10303">MQSWIQTVHRRIEHCRTEHKKLLREATTLLELALWKAVVDNNVKKEEEDASLEPKAKKAKIDTESARQELRITSGASIVVKNVLPFLNLG</sequence>
<evidence type="ECO:0000313" key="1">
    <source>
        <dbReference type="EMBL" id="KAK1733597.1"/>
    </source>
</evidence>
<dbReference type="AlphaFoldDB" id="A0AAD8XU84"/>
<organism evidence="1 2">
    <name type="scientific">Skeletonema marinoi</name>
    <dbReference type="NCBI Taxonomy" id="267567"/>
    <lineage>
        <taxon>Eukaryota</taxon>
        <taxon>Sar</taxon>
        <taxon>Stramenopiles</taxon>
        <taxon>Ochrophyta</taxon>
        <taxon>Bacillariophyta</taxon>
        <taxon>Coscinodiscophyceae</taxon>
        <taxon>Thalassiosirophycidae</taxon>
        <taxon>Thalassiosirales</taxon>
        <taxon>Skeletonemataceae</taxon>
        <taxon>Skeletonema</taxon>
        <taxon>Skeletonema marinoi-dohrnii complex</taxon>
    </lineage>
</organism>
<gene>
    <name evidence="1" type="ORF">QTG54_015770</name>
</gene>
<protein>
    <submittedName>
        <fullName evidence="1">Uncharacterized protein</fullName>
    </submittedName>
</protein>
<evidence type="ECO:0000313" key="2">
    <source>
        <dbReference type="Proteomes" id="UP001224775"/>
    </source>
</evidence>
<dbReference type="Proteomes" id="UP001224775">
    <property type="component" value="Unassembled WGS sequence"/>
</dbReference>